<keyword evidence="6" id="KW-0297">G-protein coupled receptor</keyword>
<evidence type="ECO:0000256" key="5">
    <source>
        <dbReference type="ARBA" id="ARBA00022989"/>
    </source>
</evidence>
<evidence type="ECO:0000259" key="11">
    <source>
        <dbReference type="PROSITE" id="PS50262"/>
    </source>
</evidence>
<dbReference type="PRINTS" id="PR00237">
    <property type="entry name" value="GPCRRHODOPSN"/>
</dbReference>
<comment type="caution">
    <text evidence="12">The sequence shown here is derived from an EMBL/GenBank/DDBJ whole genome shotgun (WGS) entry which is preliminary data.</text>
</comment>
<reference evidence="12 13" key="1">
    <citation type="submission" date="2024-05" db="EMBL/GenBank/DDBJ databases">
        <authorList>
            <person name="Wallberg A."/>
        </authorList>
    </citation>
    <scope>NUCLEOTIDE SEQUENCE [LARGE SCALE GENOMIC DNA]</scope>
</reference>
<keyword evidence="9" id="KW-0807">Transducer</keyword>
<dbReference type="Gene3D" id="1.20.1070.10">
    <property type="entry name" value="Rhodopsin 7-helix transmembrane proteins"/>
    <property type="match status" value="1"/>
</dbReference>
<dbReference type="SUPFAM" id="SSF81321">
    <property type="entry name" value="Family A G protein-coupled receptor-like"/>
    <property type="match status" value="1"/>
</dbReference>
<dbReference type="GO" id="GO:0005886">
    <property type="term" value="C:plasma membrane"/>
    <property type="evidence" value="ECO:0007669"/>
    <property type="project" value="UniProtKB-SubCell"/>
</dbReference>
<keyword evidence="5 10" id="KW-1133">Transmembrane helix</keyword>
<dbReference type="SMART" id="SM01381">
    <property type="entry name" value="7TM_GPCR_Srsx"/>
    <property type="match status" value="1"/>
</dbReference>
<evidence type="ECO:0000256" key="7">
    <source>
        <dbReference type="ARBA" id="ARBA00023136"/>
    </source>
</evidence>
<dbReference type="PROSITE" id="PS50262">
    <property type="entry name" value="G_PROTEIN_RECEP_F1_2"/>
    <property type="match status" value="1"/>
</dbReference>
<dbReference type="InterPro" id="IPR000276">
    <property type="entry name" value="GPCR_Rhodpsn"/>
</dbReference>
<dbReference type="GO" id="GO:0004930">
    <property type="term" value="F:G protein-coupled receptor activity"/>
    <property type="evidence" value="ECO:0007669"/>
    <property type="project" value="UniProtKB-KW"/>
</dbReference>
<keyword evidence="3" id="KW-1003">Cell membrane</keyword>
<feature type="transmembrane region" description="Helical" evidence="10">
    <location>
        <begin position="333"/>
        <end position="351"/>
    </location>
</feature>
<evidence type="ECO:0000313" key="12">
    <source>
        <dbReference type="EMBL" id="CAL4082918.1"/>
    </source>
</evidence>
<dbReference type="CDD" id="cd00637">
    <property type="entry name" value="7tm_classA_rhodopsin-like"/>
    <property type="match status" value="1"/>
</dbReference>
<evidence type="ECO:0000256" key="1">
    <source>
        <dbReference type="ARBA" id="ARBA00004651"/>
    </source>
</evidence>
<keyword evidence="7 10" id="KW-0472">Membrane</keyword>
<evidence type="ECO:0000313" key="13">
    <source>
        <dbReference type="Proteomes" id="UP001497623"/>
    </source>
</evidence>
<name>A0AAV2QJ61_MEGNR</name>
<evidence type="ECO:0000256" key="10">
    <source>
        <dbReference type="SAM" id="Phobius"/>
    </source>
</evidence>
<comment type="similarity">
    <text evidence="2">Belongs to the G-protein coupled receptor 1 family.</text>
</comment>
<feature type="transmembrane region" description="Helical" evidence="10">
    <location>
        <begin position="201"/>
        <end position="225"/>
    </location>
</feature>
<dbReference type="Pfam" id="PF00001">
    <property type="entry name" value="7tm_1"/>
    <property type="match status" value="1"/>
</dbReference>
<dbReference type="AlphaFoldDB" id="A0AAV2QJ61"/>
<evidence type="ECO:0000256" key="3">
    <source>
        <dbReference type="ARBA" id="ARBA00022475"/>
    </source>
</evidence>
<evidence type="ECO:0000256" key="6">
    <source>
        <dbReference type="ARBA" id="ARBA00023040"/>
    </source>
</evidence>
<evidence type="ECO:0000256" key="4">
    <source>
        <dbReference type="ARBA" id="ARBA00022692"/>
    </source>
</evidence>
<feature type="transmembrane region" description="Helical" evidence="10">
    <location>
        <begin position="293"/>
        <end position="313"/>
    </location>
</feature>
<sequence>MQQGELEMTIYNQQQGDVMMMLVNGDNMIWVAVSVTVALLMTLIFIASSILNTLFLVIFIRRPAIRSISNRFIVSLTVLNLVSSWVLLPLVVGDTFLQAWESPFLCSAVNATAEFVTSASIFATLLIALDRFCAITKPLHYHMLISRKKSMLMIVCSWCLALIIATLAVLADYKGHAWNVCKIISKITPKQSLGLWTVQTWFVLVNLVTSFLVPMVVIFLLYVAIYRAAEENSERTRRSSCCSSTLDVVVQGKLSRSISRSASSRSTSSQFVSNIRHRLSNASLFLYKEEARAAKISVAVIVFFFISWFPYYVTELLYSDLIQIVVPDEIHSAVLVLALSNSTVSPYIYLYRSHRFRREVRRLFGMRKSHQALRKSSHSLHIPGERVSSSSMLSQESLNSVIFETLRVLQPKRKVSNKTPLSSLFSRIIPLRECDTKPKSNFFIISDSAAAFSSEVDNANVKSVEERQCMLPQVTVTKAGL</sequence>
<feature type="transmembrane region" description="Helical" evidence="10">
    <location>
        <begin position="72"/>
        <end position="91"/>
    </location>
</feature>
<feature type="transmembrane region" description="Helical" evidence="10">
    <location>
        <begin position="29"/>
        <end position="60"/>
    </location>
</feature>
<accession>A0AAV2QJ61</accession>
<evidence type="ECO:0000256" key="2">
    <source>
        <dbReference type="ARBA" id="ARBA00010663"/>
    </source>
</evidence>
<evidence type="ECO:0000256" key="8">
    <source>
        <dbReference type="ARBA" id="ARBA00023170"/>
    </source>
</evidence>
<feature type="domain" description="G-protein coupled receptors family 1 profile" evidence="11">
    <location>
        <begin position="51"/>
        <end position="349"/>
    </location>
</feature>
<protein>
    <recommendedName>
        <fullName evidence="11">G-protein coupled receptors family 1 profile domain-containing protein</fullName>
    </recommendedName>
</protein>
<dbReference type="PANTHER" id="PTHR22752:SF1">
    <property type="entry name" value="G-PROTEIN COUPLED RECEPTOR 176"/>
    <property type="match status" value="1"/>
</dbReference>
<dbReference type="PANTHER" id="PTHR22752">
    <property type="entry name" value="G PROTEIN-COUPLED RECEPTOR"/>
    <property type="match status" value="1"/>
</dbReference>
<proteinExistence type="inferred from homology"/>
<comment type="subcellular location">
    <subcellularLocation>
        <location evidence="1">Cell membrane</location>
        <topology evidence="1">Multi-pass membrane protein</topology>
    </subcellularLocation>
</comment>
<dbReference type="InterPro" id="IPR017452">
    <property type="entry name" value="GPCR_Rhodpsn_7TM"/>
</dbReference>
<organism evidence="12 13">
    <name type="scientific">Meganyctiphanes norvegica</name>
    <name type="common">Northern krill</name>
    <name type="synonym">Thysanopoda norvegica</name>
    <dbReference type="NCBI Taxonomy" id="48144"/>
    <lineage>
        <taxon>Eukaryota</taxon>
        <taxon>Metazoa</taxon>
        <taxon>Ecdysozoa</taxon>
        <taxon>Arthropoda</taxon>
        <taxon>Crustacea</taxon>
        <taxon>Multicrustacea</taxon>
        <taxon>Malacostraca</taxon>
        <taxon>Eumalacostraca</taxon>
        <taxon>Eucarida</taxon>
        <taxon>Euphausiacea</taxon>
        <taxon>Euphausiidae</taxon>
        <taxon>Meganyctiphanes</taxon>
    </lineage>
</organism>
<keyword evidence="4 10" id="KW-0812">Transmembrane</keyword>
<feature type="transmembrane region" description="Helical" evidence="10">
    <location>
        <begin position="150"/>
        <end position="170"/>
    </location>
</feature>
<feature type="transmembrane region" description="Helical" evidence="10">
    <location>
        <begin position="111"/>
        <end position="129"/>
    </location>
</feature>
<dbReference type="Proteomes" id="UP001497623">
    <property type="component" value="Unassembled WGS sequence"/>
</dbReference>
<keyword evidence="13" id="KW-1185">Reference proteome</keyword>
<keyword evidence="8" id="KW-0675">Receptor</keyword>
<evidence type="ECO:0000256" key="9">
    <source>
        <dbReference type="ARBA" id="ARBA00023224"/>
    </source>
</evidence>
<gene>
    <name evidence="12" type="ORF">MNOR_LOCUS12028</name>
</gene>
<dbReference type="EMBL" id="CAXKWB010006466">
    <property type="protein sequence ID" value="CAL4082918.1"/>
    <property type="molecule type" value="Genomic_DNA"/>
</dbReference>